<evidence type="ECO:0000313" key="4">
    <source>
        <dbReference type="RefSeq" id="XP_018542308.1"/>
    </source>
</evidence>
<keyword evidence="1" id="KW-0175">Coiled coil</keyword>
<protein>
    <submittedName>
        <fullName evidence="4 5">Uncharacterized protein bub1ba</fullName>
    </submittedName>
</protein>
<dbReference type="AlphaFoldDB" id="A0AAJ7PZ37"/>
<evidence type="ECO:0000256" key="2">
    <source>
        <dbReference type="SAM" id="MobiDB-lite"/>
    </source>
</evidence>
<dbReference type="Proteomes" id="UP000694890">
    <property type="component" value="Linkage group LG7_1"/>
</dbReference>
<dbReference type="Gene3D" id="1.10.510.10">
    <property type="entry name" value="Transferase(Phosphotransferase) domain 1"/>
    <property type="match status" value="1"/>
</dbReference>
<evidence type="ECO:0000256" key="1">
    <source>
        <dbReference type="SAM" id="Coils"/>
    </source>
</evidence>
<accession>A0AAJ7PZ37</accession>
<dbReference type="RefSeq" id="XP_018542308.1">
    <property type="nucleotide sequence ID" value="XM_018686792.2"/>
</dbReference>
<dbReference type="GO" id="GO:0005634">
    <property type="term" value="C:nucleus"/>
    <property type="evidence" value="ECO:0007669"/>
    <property type="project" value="TreeGrafter"/>
</dbReference>
<organism evidence="3 4">
    <name type="scientific">Lates calcarifer</name>
    <name type="common">Barramundi</name>
    <name type="synonym">Holocentrus calcarifer</name>
    <dbReference type="NCBI Taxonomy" id="8187"/>
    <lineage>
        <taxon>Eukaryota</taxon>
        <taxon>Metazoa</taxon>
        <taxon>Chordata</taxon>
        <taxon>Craniata</taxon>
        <taxon>Vertebrata</taxon>
        <taxon>Euteleostomi</taxon>
        <taxon>Actinopterygii</taxon>
        <taxon>Neopterygii</taxon>
        <taxon>Teleostei</taxon>
        <taxon>Neoteleostei</taxon>
        <taxon>Acanthomorphata</taxon>
        <taxon>Carangaria</taxon>
        <taxon>Carangaria incertae sedis</taxon>
        <taxon>Centropomidae</taxon>
        <taxon>Lates</taxon>
    </lineage>
</organism>
<gene>
    <name evidence="4 5" type="primary">bub1ba</name>
</gene>
<feature type="compositionally biased region" description="Polar residues" evidence="2">
    <location>
        <begin position="175"/>
        <end position="197"/>
    </location>
</feature>
<proteinExistence type="predicted"/>
<reference evidence="4 5" key="1">
    <citation type="submission" date="2025-04" db="UniProtKB">
        <authorList>
            <consortium name="RefSeq"/>
        </authorList>
    </citation>
    <scope>IDENTIFICATION</scope>
    <source>
        <tissue evidence="4 5">Brain</tissue>
    </source>
</reference>
<dbReference type="PANTHER" id="PTHR14030:SF25">
    <property type="entry name" value="MITOTIC CHECKPOINT SERINE_THREONINE-PROTEIN KINASE BUB1 BETA"/>
    <property type="match status" value="1"/>
</dbReference>
<dbReference type="RefSeq" id="XP_018542309.1">
    <property type="nucleotide sequence ID" value="XM_018686793.2"/>
</dbReference>
<evidence type="ECO:0000313" key="3">
    <source>
        <dbReference type="Proteomes" id="UP000694890"/>
    </source>
</evidence>
<dbReference type="CTD" id="567931"/>
<feature type="region of interest" description="Disordered" evidence="2">
    <location>
        <begin position="127"/>
        <end position="266"/>
    </location>
</feature>
<evidence type="ECO:0000313" key="5">
    <source>
        <dbReference type="RefSeq" id="XP_018542309.1"/>
    </source>
</evidence>
<dbReference type="GO" id="GO:0004672">
    <property type="term" value="F:protein kinase activity"/>
    <property type="evidence" value="ECO:0007669"/>
    <property type="project" value="TreeGrafter"/>
</dbReference>
<dbReference type="InterPro" id="IPR015661">
    <property type="entry name" value="Bub1/Mad3"/>
</dbReference>
<dbReference type="GO" id="GO:0051754">
    <property type="term" value="P:meiotic sister chromatid cohesion, centromeric"/>
    <property type="evidence" value="ECO:0007669"/>
    <property type="project" value="TreeGrafter"/>
</dbReference>
<dbReference type="KEGG" id="lcf:108890036"/>
<dbReference type="GeneID" id="108890036"/>
<dbReference type="GO" id="GO:0007094">
    <property type="term" value="P:mitotic spindle assembly checkpoint signaling"/>
    <property type="evidence" value="ECO:0007669"/>
    <property type="project" value="InterPro"/>
</dbReference>
<feature type="compositionally biased region" description="Polar residues" evidence="2">
    <location>
        <begin position="1"/>
        <end position="20"/>
    </location>
</feature>
<feature type="region of interest" description="Disordered" evidence="2">
    <location>
        <begin position="1"/>
        <end position="36"/>
    </location>
</feature>
<feature type="coiled-coil region" evidence="1">
    <location>
        <begin position="68"/>
        <end position="98"/>
    </location>
</feature>
<feature type="compositionally biased region" description="Polar residues" evidence="2">
    <location>
        <begin position="219"/>
        <end position="244"/>
    </location>
</feature>
<sequence>MAEGQVESSVHTQPAYQSETHLSREAGLQEEGGGASQISEYCRELLKRGGEEFSFEELRAERYNHRRRRQKEERLRQLTELKEQLSHELEERRRLLLTASRHQVHEAPPTQTSDFGRPAAATSFQIYDESQSQSQSAAARPAGNSELPDDVFLRPDETGLCLKIQYPRPGGVGSSERSQTEVQVQVSAPEDLQTSVDSRPPPPIPQKPASKTTKKLSPIQETSVEANSLTSLGGLSTGNCSPLDQDQEEMELAPSPGPVGGAVDPCDPDVRRRLLELCDVTSYPDVHSESRPLPAMCSWLQLGGEVYYVSKVVDRGSFSIYKGATEEDCVLLKVDSCSVPWDFHQFSRLKKSSSIAADGLPLISCFLFLDGCITVYSSPLHRFFTEMTECASSEAMVGNIAVGLLQLVSQLHSCGLLHAALQPDILACFLRNFMSPDWIFVVDWSSSVDLDLQQVTSVQQLPSAQTYINLGLLEPTAPPQLVDLVGVAETIHLLLTNSRMVPVKDDDGWTVEQFSGDEPCDMFSSVWRKFFRSLLNVGSRSSQSVLSELKEQLMKVYR</sequence>
<name>A0AAJ7PZ37_LATCA</name>
<dbReference type="PANTHER" id="PTHR14030">
    <property type="entry name" value="MITOTIC CHECKPOINT SERINE/THREONINE-PROTEIN KINASE BUB1"/>
    <property type="match status" value="1"/>
</dbReference>
<feature type="compositionally biased region" description="Low complexity" evidence="2">
    <location>
        <begin position="130"/>
        <end position="139"/>
    </location>
</feature>